<protein>
    <submittedName>
        <fullName evidence="1">Uncharacterized protein</fullName>
    </submittedName>
</protein>
<evidence type="ECO:0000313" key="2">
    <source>
        <dbReference type="Proteomes" id="UP000805193"/>
    </source>
</evidence>
<name>A0AC60NY76_IXOPE</name>
<gene>
    <name evidence="1" type="ORF">HPB47_010757</name>
</gene>
<organism evidence="1 2">
    <name type="scientific">Ixodes persulcatus</name>
    <name type="common">Taiga tick</name>
    <dbReference type="NCBI Taxonomy" id="34615"/>
    <lineage>
        <taxon>Eukaryota</taxon>
        <taxon>Metazoa</taxon>
        <taxon>Ecdysozoa</taxon>
        <taxon>Arthropoda</taxon>
        <taxon>Chelicerata</taxon>
        <taxon>Arachnida</taxon>
        <taxon>Acari</taxon>
        <taxon>Parasitiformes</taxon>
        <taxon>Ixodida</taxon>
        <taxon>Ixodoidea</taxon>
        <taxon>Ixodidae</taxon>
        <taxon>Ixodinae</taxon>
        <taxon>Ixodes</taxon>
    </lineage>
</organism>
<evidence type="ECO:0000313" key="1">
    <source>
        <dbReference type="EMBL" id="KAG0412118.1"/>
    </source>
</evidence>
<accession>A0AC60NY76</accession>
<reference evidence="1 2" key="1">
    <citation type="journal article" date="2020" name="Cell">
        <title>Large-Scale Comparative Analyses of Tick Genomes Elucidate Their Genetic Diversity and Vector Capacities.</title>
        <authorList>
            <consortium name="Tick Genome and Microbiome Consortium (TIGMIC)"/>
            <person name="Jia N."/>
            <person name="Wang J."/>
            <person name="Shi W."/>
            <person name="Du L."/>
            <person name="Sun Y."/>
            <person name="Zhan W."/>
            <person name="Jiang J.F."/>
            <person name="Wang Q."/>
            <person name="Zhang B."/>
            <person name="Ji P."/>
            <person name="Bell-Sakyi L."/>
            <person name="Cui X.M."/>
            <person name="Yuan T.T."/>
            <person name="Jiang B.G."/>
            <person name="Yang W.F."/>
            <person name="Lam T.T."/>
            <person name="Chang Q.C."/>
            <person name="Ding S.J."/>
            <person name="Wang X.J."/>
            <person name="Zhu J.G."/>
            <person name="Ruan X.D."/>
            <person name="Zhao L."/>
            <person name="Wei J.T."/>
            <person name="Ye R.Z."/>
            <person name="Que T.C."/>
            <person name="Du C.H."/>
            <person name="Zhou Y.H."/>
            <person name="Cheng J.X."/>
            <person name="Dai P.F."/>
            <person name="Guo W.B."/>
            <person name="Han X.H."/>
            <person name="Huang E.J."/>
            <person name="Li L.F."/>
            <person name="Wei W."/>
            <person name="Gao Y.C."/>
            <person name="Liu J.Z."/>
            <person name="Shao H.Z."/>
            <person name="Wang X."/>
            <person name="Wang C.C."/>
            <person name="Yang T.C."/>
            <person name="Huo Q.B."/>
            <person name="Li W."/>
            <person name="Chen H.Y."/>
            <person name="Chen S.E."/>
            <person name="Zhou L.G."/>
            <person name="Ni X.B."/>
            <person name="Tian J.H."/>
            <person name="Sheng Y."/>
            <person name="Liu T."/>
            <person name="Pan Y.S."/>
            <person name="Xia L.Y."/>
            <person name="Li J."/>
            <person name="Zhao F."/>
            <person name="Cao W.C."/>
        </authorList>
    </citation>
    <scope>NUCLEOTIDE SEQUENCE [LARGE SCALE GENOMIC DNA]</scope>
    <source>
        <strain evidence="1">Iper-2018</strain>
    </source>
</reference>
<proteinExistence type="predicted"/>
<dbReference type="Proteomes" id="UP000805193">
    <property type="component" value="Unassembled WGS sequence"/>
</dbReference>
<dbReference type="EMBL" id="JABSTQ010011374">
    <property type="protein sequence ID" value="KAG0412118.1"/>
    <property type="molecule type" value="Genomic_DNA"/>
</dbReference>
<keyword evidence="2" id="KW-1185">Reference proteome</keyword>
<comment type="caution">
    <text evidence="1">The sequence shown here is derived from an EMBL/GenBank/DDBJ whole genome shotgun (WGS) entry which is preliminary data.</text>
</comment>
<sequence length="239" mass="25751">MISARAALSPIRHCLLRVNTDPILRLEVDRFEPAPALRTHAKGISTPRCHSPPGTGDTHPVPAVRRHRRRQSGLVTATSLTPSRRRSGKGPNICRLAAGSAVELRKRPRHASVSPDVVAVSEGTLRPLHALGGDAQTTSPTPSNESETNGDSEEPFGLGVRLVRSRSARGAAKRRGFLKACARTSPLVQSDPDTSSEHVERKLTLQNPGSWAQSPPLPVSIWMSIVPACGRLPLLRDAR</sequence>